<gene>
    <name evidence="7" type="ORF">METZ01_LOCUS99910</name>
</gene>
<dbReference type="InterPro" id="IPR026015">
    <property type="entry name" value="ATP_synth_OSCP/delta_N_sf"/>
</dbReference>
<evidence type="ECO:0000313" key="7">
    <source>
        <dbReference type="EMBL" id="SVA47056.1"/>
    </source>
</evidence>
<protein>
    <recommendedName>
        <fullName evidence="8">ATP synthase subunit delta</fullName>
    </recommendedName>
</protein>
<evidence type="ECO:0000256" key="2">
    <source>
        <dbReference type="ARBA" id="ARBA00022448"/>
    </source>
</evidence>
<name>A0A381W3C5_9ZZZZ</name>
<keyword evidence="2" id="KW-0813">Transport</keyword>
<dbReference type="SUPFAM" id="SSF47928">
    <property type="entry name" value="N-terminal domain of the delta subunit of the F1F0-ATP synthase"/>
    <property type="match status" value="1"/>
</dbReference>
<dbReference type="PROSITE" id="PS00389">
    <property type="entry name" value="ATPASE_DELTA"/>
    <property type="match status" value="1"/>
</dbReference>
<reference evidence="7" key="1">
    <citation type="submission" date="2018-05" db="EMBL/GenBank/DDBJ databases">
        <authorList>
            <person name="Lanie J.A."/>
            <person name="Ng W.-L."/>
            <person name="Kazmierczak K.M."/>
            <person name="Andrzejewski T.M."/>
            <person name="Davidsen T.M."/>
            <person name="Wayne K.J."/>
            <person name="Tettelin H."/>
            <person name="Glass J.I."/>
            <person name="Rusch D."/>
            <person name="Podicherti R."/>
            <person name="Tsui H.-C.T."/>
            <person name="Winkler M.E."/>
        </authorList>
    </citation>
    <scope>NUCLEOTIDE SEQUENCE</scope>
</reference>
<dbReference type="PRINTS" id="PR00125">
    <property type="entry name" value="ATPASEDELTA"/>
</dbReference>
<proteinExistence type="inferred from homology"/>
<dbReference type="NCBIfam" id="NF004406">
    <property type="entry name" value="PRK05758.3-2"/>
    <property type="match status" value="1"/>
</dbReference>
<dbReference type="Pfam" id="PF00213">
    <property type="entry name" value="OSCP"/>
    <property type="match status" value="1"/>
</dbReference>
<dbReference type="NCBIfam" id="NF004402">
    <property type="entry name" value="PRK05758.2-2"/>
    <property type="match status" value="1"/>
</dbReference>
<dbReference type="GO" id="GO:0016020">
    <property type="term" value="C:membrane"/>
    <property type="evidence" value="ECO:0007669"/>
    <property type="project" value="UniProtKB-SubCell"/>
</dbReference>
<comment type="subcellular location">
    <subcellularLocation>
        <location evidence="1">Membrane</location>
    </subcellularLocation>
</comment>
<evidence type="ECO:0000256" key="3">
    <source>
        <dbReference type="ARBA" id="ARBA00022781"/>
    </source>
</evidence>
<evidence type="ECO:0008006" key="8">
    <source>
        <dbReference type="Google" id="ProtNLM"/>
    </source>
</evidence>
<evidence type="ECO:0000256" key="1">
    <source>
        <dbReference type="ARBA" id="ARBA00004370"/>
    </source>
</evidence>
<organism evidence="7">
    <name type="scientific">marine metagenome</name>
    <dbReference type="NCBI Taxonomy" id="408172"/>
    <lineage>
        <taxon>unclassified sequences</taxon>
        <taxon>metagenomes</taxon>
        <taxon>ecological metagenomes</taxon>
    </lineage>
</organism>
<keyword evidence="5" id="KW-0472">Membrane</keyword>
<dbReference type="PANTHER" id="PTHR11910">
    <property type="entry name" value="ATP SYNTHASE DELTA CHAIN"/>
    <property type="match status" value="1"/>
</dbReference>
<evidence type="ECO:0000256" key="6">
    <source>
        <dbReference type="ARBA" id="ARBA00023310"/>
    </source>
</evidence>
<accession>A0A381W3C5</accession>
<dbReference type="AlphaFoldDB" id="A0A381W3C5"/>
<dbReference type="HAMAP" id="MF_01416">
    <property type="entry name" value="ATP_synth_delta_bact"/>
    <property type="match status" value="1"/>
</dbReference>
<dbReference type="GO" id="GO:0046933">
    <property type="term" value="F:proton-transporting ATP synthase activity, rotational mechanism"/>
    <property type="evidence" value="ECO:0007669"/>
    <property type="project" value="InterPro"/>
</dbReference>
<dbReference type="InterPro" id="IPR020781">
    <property type="entry name" value="ATPase_OSCP/d_CS"/>
</dbReference>
<dbReference type="InterPro" id="IPR000711">
    <property type="entry name" value="ATPase_OSCP/dsu"/>
</dbReference>
<keyword evidence="3" id="KW-0375">Hydrogen ion transport</keyword>
<keyword evidence="6" id="KW-0066">ATP synthesis</keyword>
<dbReference type="EMBL" id="UINC01010590">
    <property type="protein sequence ID" value="SVA47056.1"/>
    <property type="molecule type" value="Genomic_DNA"/>
</dbReference>
<evidence type="ECO:0000256" key="4">
    <source>
        <dbReference type="ARBA" id="ARBA00023065"/>
    </source>
</evidence>
<keyword evidence="4" id="KW-0406">Ion transport</keyword>
<sequence>MASQLASGDLIADRYASAIYDLALENKAVDVVLKDLEALKKIIQENKELNLLVKSPLIASNDKLEILIKLTKEKSTSEMTTTFLKVISKNKRFASLTSIILQFININAQKRGDVLAEITSADKLSDKQKDDIKDHLGTILGDKLSLNFKVDKKIIGGLIVKVGSKMIDASLANKINKLKIAMKGM</sequence>
<dbReference type="NCBIfam" id="TIGR01145">
    <property type="entry name" value="ATP_synt_delta"/>
    <property type="match status" value="1"/>
</dbReference>
<evidence type="ECO:0000256" key="5">
    <source>
        <dbReference type="ARBA" id="ARBA00023136"/>
    </source>
</evidence>
<dbReference type="Gene3D" id="1.10.520.20">
    <property type="entry name" value="N-terminal domain of the delta subunit of the F1F0-ATP synthase"/>
    <property type="match status" value="1"/>
</dbReference>